<keyword evidence="1" id="KW-0472">Membrane</keyword>
<reference evidence="2 3" key="1">
    <citation type="submission" date="2016-10" db="EMBL/GenBank/DDBJ databases">
        <authorList>
            <person name="de Groot N.N."/>
        </authorList>
    </citation>
    <scope>NUCLEOTIDE SEQUENCE [LARGE SCALE GENOMIC DNA]</scope>
    <source>
        <strain evidence="2 3">DSM 16957</strain>
    </source>
</reference>
<feature type="transmembrane region" description="Helical" evidence="1">
    <location>
        <begin position="29"/>
        <end position="61"/>
    </location>
</feature>
<organism evidence="2 3">
    <name type="scientific">Aquimonas voraii</name>
    <dbReference type="NCBI Taxonomy" id="265719"/>
    <lineage>
        <taxon>Bacteria</taxon>
        <taxon>Pseudomonadati</taxon>
        <taxon>Pseudomonadota</taxon>
        <taxon>Gammaproteobacteria</taxon>
        <taxon>Lysobacterales</taxon>
        <taxon>Lysobacteraceae</taxon>
        <taxon>Aquimonas</taxon>
    </lineage>
</organism>
<feature type="transmembrane region" description="Helical" evidence="1">
    <location>
        <begin position="219"/>
        <end position="242"/>
    </location>
</feature>
<protein>
    <submittedName>
        <fullName evidence="2">Predicted integral membrane protein</fullName>
    </submittedName>
</protein>
<evidence type="ECO:0000313" key="2">
    <source>
        <dbReference type="EMBL" id="SDD18349.1"/>
    </source>
</evidence>
<dbReference type="NCBIfam" id="NF041043">
    <property type="entry name" value="BPSS1780_fam"/>
    <property type="match status" value="1"/>
</dbReference>
<feature type="transmembrane region" description="Helical" evidence="1">
    <location>
        <begin position="92"/>
        <end position="119"/>
    </location>
</feature>
<proteinExistence type="predicted"/>
<gene>
    <name evidence="2" type="ORF">SAMN04488509_101604</name>
</gene>
<dbReference type="Proteomes" id="UP000199603">
    <property type="component" value="Unassembled WGS sequence"/>
</dbReference>
<feature type="transmembrane region" description="Helical" evidence="1">
    <location>
        <begin position="139"/>
        <end position="168"/>
    </location>
</feature>
<dbReference type="AlphaFoldDB" id="A0A1G6SND0"/>
<keyword evidence="3" id="KW-1185">Reference proteome</keyword>
<keyword evidence="1" id="KW-1133">Transmembrane helix</keyword>
<dbReference type="STRING" id="265719.SAMN04488509_101604"/>
<name>A0A1G6SND0_9GAMM</name>
<dbReference type="InterPro" id="IPR047798">
    <property type="entry name" value="BPSS1780-like"/>
</dbReference>
<accession>A0A1G6SND0</accession>
<dbReference type="RefSeq" id="WP_091238653.1">
    <property type="nucleotide sequence ID" value="NZ_FNAG01000001.1"/>
</dbReference>
<evidence type="ECO:0000313" key="3">
    <source>
        <dbReference type="Proteomes" id="UP000199603"/>
    </source>
</evidence>
<feature type="transmembrane region" description="Helical" evidence="1">
    <location>
        <begin position="189"/>
        <end position="213"/>
    </location>
</feature>
<dbReference type="EMBL" id="FNAG01000001">
    <property type="protein sequence ID" value="SDD18349.1"/>
    <property type="molecule type" value="Genomic_DNA"/>
</dbReference>
<keyword evidence="1" id="KW-0812">Transmembrane</keyword>
<sequence length="266" mass="27569">MQFKRVEPAQAVEWIGCAVRLLLANPAPFLLMGLAMTVIAVVPLLGAMALLIVGPVFYAGIASAARAQDRGGQADFDQLLEGFRQPGKAGPLIALCLPSVAMVVLAVMLGVMVLMSFGASALMAGGAQPIDPSTVDPAALFGTGGLLVLVLLLIPLGLATAALLFFALPRVMFDGIEPFPAMRESAQAAAANLGAFLLTVITLFFARALLAILLSWLPFFLGALIVGSVFTPLIACVLYAAWKDVFAANRGEGGAEPPMPPPAIEV</sequence>
<evidence type="ECO:0000256" key="1">
    <source>
        <dbReference type="SAM" id="Phobius"/>
    </source>
</evidence>